<gene>
    <name evidence="2" type="ORF">LG651_04495</name>
</gene>
<proteinExistence type="predicted"/>
<dbReference type="Proteomes" id="UP001139286">
    <property type="component" value="Unassembled WGS sequence"/>
</dbReference>
<name>A0A9X1L3W6_9FLAO</name>
<sequence>MKKNFKALKFSVAFFMLALFFIACDKDFNVIESDVLGRNNSNFSTEFSELPIVAYNKKLDSIQINGLSSNMLGVFNDPAYGQTVASIVAQVTPSTYTATIGDNPEIESVVINIPYYSTIVDYDEDGNAEYELDSVYGNTSKSIKLSIYQNNYFLRDANPNTEDNSVQNYYSNSNSTQNSMLTGTFTVNFDNHIGETILEDPDFKVSALSNEVITDTDTTYAAPAIRYTITDEDDLAFWFNTFIAKAEDQELSNESEFKNYFRGLYLKAEANDNDGSLVLLNLASTDASITINYTEDSTTAGERIDATYTLNFSGNIINPIINNYNLVTFPTPNKTEGDDKLYLKGQAGSMAIVDLFPDGVQAFKDEFLNGDGDLLKLINEVHLEIYEDSDIEIGTYDETFHRYDRIYAYDIKNNSITFDYASDVTANTVTPVSSNIISLSQRDTISGKYKIRLTEHFNNIILNDSTNTKIGLVISNNVNYTTTAEILNSEDEVTAIPAATYISPRGTILHGSNENIPDDKRLKLKLFFTEPK</sequence>
<dbReference type="PROSITE" id="PS51257">
    <property type="entry name" value="PROKAR_LIPOPROTEIN"/>
    <property type="match status" value="1"/>
</dbReference>
<evidence type="ECO:0000313" key="3">
    <source>
        <dbReference type="Proteomes" id="UP001139286"/>
    </source>
</evidence>
<evidence type="ECO:0000256" key="1">
    <source>
        <dbReference type="SAM" id="SignalP"/>
    </source>
</evidence>
<protein>
    <submittedName>
        <fullName evidence="2">DUF4270 domain-containing protein</fullName>
    </submittedName>
</protein>
<dbReference type="EMBL" id="JAJAPX010000001">
    <property type="protein sequence ID" value="MCB4807500.1"/>
    <property type="molecule type" value="Genomic_DNA"/>
</dbReference>
<keyword evidence="1" id="KW-0732">Signal</keyword>
<dbReference type="InterPro" id="IPR025366">
    <property type="entry name" value="DUF4270"/>
</dbReference>
<reference evidence="2" key="1">
    <citation type="submission" date="2021-10" db="EMBL/GenBank/DDBJ databases">
        <title>Tamlana sargassums sp. nov., and Tamlana laminarinivorans sp. nov., two new bacteria isolated from the brown alga.</title>
        <authorList>
            <person name="Li J."/>
        </authorList>
    </citation>
    <scope>NUCLEOTIDE SEQUENCE</scope>
    <source>
        <strain evidence="2">62-3</strain>
    </source>
</reference>
<dbReference type="AlphaFoldDB" id="A0A9X1L3W6"/>
<keyword evidence="3" id="KW-1185">Reference proteome</keyword>
<dbReference type="RefSeq" id="WP_226694949.1">
    <property type="nucleotide sequence ID" value="NZ_JAJAPX010000001.1"/>
</dbReference>
<feature type="signal peptide" evidence="1">
    <location>
        <begin position="1"/>
        <end position="25"/>
    </location>
</feature>
<comment type="caution">
    <text evidence="2">The sequence shown here is derived from an EMBL/GenBank/DDBJ whole genome shotgun (WGS) entry which is preliminary data.</text>
</comment>
<organism evidence="2 3">
    <name type="scientific">Neotamlana sargassicola</name>
    <dbReference type="NCBI Taxonomy" id="2883125"/>
    <lineage>
        <taxon>Bacteria</taxon>
        <taxon>Pseudomonadati</taxon>
        <taxon>Bacteroidota</taxon>
        <taxon>Flavobacteriia</taxon>
        <taxon>Flavobacteriales</taxon>
        <taxon>Flavobacteriaceae</taxon>
        <taxon>Neotamlana</taxon>
    </lineage>
</organism>
<feature type="chain" id="PRO_5040803325" evidence="1">
    <location>
        <begin position="26"/>
        <end position="532"/>
    </location>
</feature>
<dbReference type="Pfam" id="PF14092">
    <property type="entry name" value="DUF4270"/>
    <property type="match status" value="1"/>
</dbReference>
<accession>A0A9X1L3W6</accession>
<evidence type="ECO:0000313" key="2">
    <source>
        <dbReference type="EMBL" id="MCB4807500.1"/>
    </source>
</evidence>